<dbReference type="EC" id="2.7.11.1" evidence="1"/>
<dbReference type="GO" id="GO:0005634">
    <property type="term" value="C:nucleus"/>
    <property type="evidence" value="ECO:0007669"/>
    <property type="project" value="TreeGrafter"/>
</dbReference>
<dbReference type="GO" id="GO:0005524">
    <property type="term" value="F:ATP binding"/>
    <property type="evidence" value="ECO:0007669"/>
    <property type="project" value="UniProtKB-KW"/>
</dbReference>
<dbReference type="SMART" id="SM00220">
    <property type="entry name" value="S_TKc"/>
    <property type="match status" value="1"/>
</dbReference>
<keyword evidence="4" id="KW-0547">Nucleotide-binding</keyword>
<evidence type="ECO:0000256" key="2">
    <source>
        <dbReference type="ARBA" id="ARBA00022527"/>
    </source>
</evidence>
<dbReference type="EMBL" id="CAEY01001514">
    <property type="status" value="NOT_ANNOTATED_CDS"/>
    <property type="molecule type" value="Genomic_DNA"/>
</dbReference>
<keyword evidence="3" id="KW-0808">Transferase</keyword>
<dbReference type="OrthoDB" id="2649at2759"/>
<keyword evidence="2" id="KW-0723">Serine/threonine-protein kinase</keyword>
<dbReference type="FunFam" id="1.10.510.10:FF:000642">
    <property type="entry name" value="Serine/threonine-protein kinase srpk2"/>
    <property type="match status" value="1"/>
</dbReference>
<evidence type="ECO:0000256" key="1">
    <source>
        <dbReference type="ARBA" id="ARBA00012513"/>
    </source>
</evidence>
<comment type="catalytic activity">
    <reaction evidence="8">
        <text>L-seryl-[protein] + ATP = O-phospho-L-seryl-[protein] + ADP + H(+)</text>
        <dbReference type="Rhea" id="RHEA:17989"/>
        <dbReference type="Rhea" id="RHEA-COMP:9863"/>
        <dbReference type="Rhea" id="RHEA-COMP:11604"/>
        <dbReference type="ChEBI" id="CHEBI:15378"/>
        <dbReference type="ChEBI" id="CHEBI:29999"/>
        <dbReference type="ChEBI" id="CHEBI:30616"/>
        <dbReference type="ChEBI" id="CHEBI:83421"/>
        <dbReference type="ChEBI" id="CHEBI:456216"/>
        <dbReference type="EC" id="2.7.11.1"/>
    </reaction>
</comment>
<dbReference type="Proteomes" id="UP000015104">
    <property type="component" value="Unassembled WGS sequence"/>
</dbReference>
<dbReference type="Gene3D" id="1.10.510.10">
    <property type="entry name" value="Transferase(Phosphotransferase) domain 1"/>
    <property type="match status" value="1"/>
</dbReference>
<keyword evidence="6" id="KW-0067">ATP-binding</keyword>
<organism evidence="10 11">
    <name type="scientific">Tetranychus urticae</name>
    <name type="common">Two-spotted spider mite</name>
    <dbReference type="NCBI Taxonomy" id="32264"/>
    <lineage>
        <taxon>Eukaryota</taxon>
        <taxon>Metazoa</taxon>
        <taxon>Ecdysozoa</taxon>
        <taxon>Arthropoda</taxon>
        <taxon>Chelicerata</taxon>
        <taxon>Arachnida</taxon>
        <taxon>Acari</taxon>
        <taxon>Acariformes</taxon>
        <taxon>Trombidiformes</taxon>
        <taxon>Prostigmata</taxon>
        <taxon>Eleutherengona</taxon>
        <taxon>Raphignathae</taxon>
        <taxon>Tetranychoidea</taxon>
        <taxon>Tetranychidae</taxon>
        <taxon>Tetranychus</taxon>
    </lineage>
</organism>
<dbReference type="InterPro" id="IPR051334">
    <property type="entry name" value="SRPK"/>
</dbReference>
<dbReference type="KEGG" id="tut:107370858"/>
<proteinExistence type="predicted"/>
<dbReference type="eggNOG" id="KOG1290">
    <property type="taxonomic scope" value="Eukaryota"/>
</dbReference>
<gene>
    <name evidence="10" type="primary">107370858</name>
</gene>
<evidence type="ECO:0000256" key="8">
    <source>
        <dbReference type="ARBA" id="ARBA00048679"/>
    </source>
</evidence>
<dbReference type="HOGENOM" id="CLU_000288_81_10_1"/>
<dbReference type="STRING" id="32264.T1L5Y8"/>
<evidence type="ECO:0000259" key="9">
    <source>
        <dbReference type="PROSITE" id="PS50011"/>
    </source>
</evidence>
<evidence type="ECO:0000256" key="6">
    <source>
        <dbReference type="ARBA" id="ARBA00022840"/>
    </source>
</evidence>
<dbReference type="GO" id="GO:0050684">
    <property type="term" value="P:regulation of mRNA processing"/>
    <property type="evidence" value="ECO:0007669"/>
    <property type="project" value="TreeGrafter"/>
</dbReference>
<evidence type="ECO:0000256" key="7">
    <source>
        <dbReference type="ARBA" id="ARBA00047899"/>
    </source>
</evidence>
<dbReference type="Pfam" id="PF00069">
    <property type="entry name" value="Pkinase"/>
    <property type="match status" value="1"/>
</dbReference>
<evidence type="ECO:0000313" key="11">
    <source>
        <dbReference type="Proteomes" id="UP000015104"/>
    </source>
</evidence>
<feature type="domain" description="Protein kinase" evidence="9">
    <location>
        <begin position="1"/>
        <end position="226"/>
    </location>
</feature>
<evidence type="ECO:0000256" key="3">
    <source>
        <dbReference type="ARBA" id="ARBA00022679"/>
    </source>
</evidence>
<dbReference type="AlphaFoldDB" id="T1L5Y8"/>
<dbReference type="GO" id="GO:0005737">
    <property type="term" value="C:cytoplasm"/>
    <property type="evidence" value="ECO:0007669"/>
    <property type="project" value="TreeGrafter"/>
</dbReference>
<name>T1L5Y8_TETUR</name>
<comment type="catalytic activity">
    <reaction evidence="7">
        <text>L-threonyl-[protein] + ATP = O-phospho-L-threonyl-[protein] + ADP + H(+)</text>
        <dbReference type="Rhea" id="RHEA:46608"/>
        <dbReference type="Rhea" id="RHEA-COMP:11060"/>
        <dbReference type="Rhea" id="RHEA-COMP:11605"/>
        <dbReference type="ChEBI" id="CHEBI:15378"/>
        <dbReference type="ChEBI" id="CHEBI:30013"/>
        <dbReference type="ChEBI" id="CHEBI:30616"/>
        <dbReference type="ChEBI" id="CHEBI:61977"/>
        <dbReference type="ChEBI" id="CHEBI:456216"/>
        <dbReference type="EC" id="2.7.11.1"/>
    </reaction>
</comment>
<dbReference type="GO" id="GO:0004674">
    <property type="term" value="F:protein serine/threonine kinase activity"/>
    <property type="evidence" value="ECO:0007669"/>
    <property type="project" value="UniProtKB-KW"/>
</dbReference>
<evidence type="ECO:0000256" key="4">
    <source>
        <dbReference type="ARBA" id="ARBA00022741"/>
    </source>
</evidence>
<accession>T1L5Y8</accession>
<dbReference type="InterPro" id="IPR011009">
    <property type="entry name" value="Kinase-like_dom_sf"/>
</dbReference>
<dbReference type="EnsemblMetazoa" id="tetur578g00010.1">
    <property type="protein sequence ID" value="tetur578g00010.1"/>
    <property type="gene ID" value="tetur578g00010"/>
</dbReference>
<protein>
    <recommendedName>
        <fullName evidence="1">non-specific serine/threonine protein kinase</fullName>
        <ecNumber evidence="1">2.7.11.1</ecNumber>
    </recommendedName>
</protein>
<dbReference type="PANTHER" id="PTHR47634">
    <property type="entry name" value="PROTEIN KINASE DOMAIN-CONTAINING PROTEIN-RELATED"/>
    <property type="match status" value="1"/>
</dbReference>
<keyword evidence="11" id="KW-1185">Reference proteome</keyword>
<reference evidence="10" key="2">
    <citation type="submission" date="2015-06" db="UniProtKB">
        <authorList>
            <consortium name="EnsemblMetazoa"/>
        </authorList>
    </citation>
    <scope>IDENTIFICATION</scope>
</reference>
<keyword evidence="5" id="KW-0418">Kinase</keyword>
<evidence type="ECO:0000313" key="10">
    <source>
        <dbReference type="EnsemblMetazoa" id="tetur578g00010.1"/>
    </source>
</evidence>
<dbReference type="PROSITE" id="PS50011">
    <property type="entry name" value="PROTEIN_KINASE_DOM"/>
    <property type="match status" value="1"/>
</dbReference>
<evidence type="ECO:0000256" key="5">
    <source>
        <dbReference type="ARBA" id="ARBA00022777"/>
    </source>
</evidence>
<dbReference type="PANTHER" id="PTHR47634:SF9">
    <property type="entry name" value="PROTEIN KINASE DOMAIN-CONTAINING PROTEIN-RELATED"/>
    <property type="match status" value="1"/>
</dbReference>
<sequence length="234" mass="26547">MKLPGSLVCTAPQDLFDTSDSTLMTNETSNKTSVNKNKTIMRRAISCPDNQKSVPDPANEICDIRVKIADLGNACWIDHHFTEDIQTRQYRCLEVILGAGYSAPADIWSTACMAFELATGDYLFEPHSGQDYTRDEDHLAHIIELLGDIPRHIALSGTYSKDYFNRRGQLRSIISFKPWGLFEVLTQKYKWEPQIAQEFTDFLKPMLEYDPEKRAKASDCLAHPFLADCDTDLS</sequence>
<reference evidence="11" key="1">
    <citation type="submission" date="2011-08" db="EMBL/GenBank/DDBJ databases">
        <authorList>
            <person name="Rombauts S."/>
        </authorList>
    </citation>
    <scope>NUCLEOTIDE SEQUENCE</scope>
    <source>
        <strain evidence="11">London</strain>
    </source>
</reference>
<dbReference type="SUPFAM" id="SSF56112">
    <property type="entry name" value="Protein kinase-like (PK-like)"/>
    <property type="match status" value="1"/>
</dbReference>
<dbReference type="InterPro" id="IPR000719">
    <property type="entry name" value="Prot_kinase_dom"/>
</dbReference>
<dbReference type="GO" id="GO:0000245">
    <property type="term" value="P:spliceosomal complex assembly"/>
    <property type="evidence" value="ECO:0007669"/>
    <property type="project" value="TreeGrafter"/>
</dbReference>